<protein>
    <submittedName>
        <fullName evidence="2">Uncharacterized protein</fullName>
    </submittedName>
</protein>
<feature type="region of interest" description="Disordered" evidence="1">
    <location>
        <begin position="1"/>
        <end position="55"/>
    </location>
</feature>
<dbReference type="Proteomes" id="UP000237983">
    <property type="component" value="Unassembled WGS sequence"/>
</dbReference>
<proteinExistence type="predicted"/>
<gene>
    <name evidence="2" type="ORF">B0I08_10872</name>
</gene>
<accession>A0A2T0VA91</accession>
<dbReference type="AlphaFoldDB" id="A0A2T0VA91"/>
<evidence type="ECO:0000256" key="1">
    <source>
        <dbReference type="SAM" id="MobiDB-lite"/>
    </source>
</evidence>
<evidence type="ECO:0000313" key="2">
    <source>
        <dbReference type="EMBL" id="PRY66988.1"/>
    </source>
</evidence>
<dbReference type="EMBL" id="PVTL01000008">
    <property type="protein sequence ID" value="PRY66988.1"/>
    <property type="molecule type" value="Genomic_DNA"/>
</dbReference>
<evidence type="ECO:0000313" key="3">
    <source>
        <dbReference type="Proteomes" id="UP000237983"/>
    </source>
</evidence>
<reference evidence="2 3" key="1">
    <citation type="submission" date="2018-03" db="EMBL/GenBank/DDBJ databases">
        <title>Genomic Encyclopedia of Type Strains, Phase III (KMG-III): the genomes of soil and plant-associated and newly described type strains.</title>
        <authorList>
            <person name="Whitman W."/>
        </authorList>
    </citation>
    <scope>NUCLEOTIDE SEQUENCE [LARGE SCALE GENOMIC DNA]</scope>
    <source>
        <strain evidence="2 3">CGMCC 1.12484</strain>
    </source>
</reference>
<name>A0A2T0VA91_9MICO</name>
<comment type="caution">
    <text evidence="2">The sequence shown here is derived from an EMBL/GenBank/DDBJ whole genome shotgun (WGS) entry which is preliminary data.</text>
</comment>
<keyword evidence="3" id="KW-1185">Reference proteome</keyword>
<feature type="compositionally biased region" description="Basic and acidic residues" evidence="1">
    <location>
        <begin position="1"/>
        <end position="16"/>
    </location>
</feature>
<sequence length="55" mass="6363">MAREYEPNIDDDRVVDFGDEGEPAAPPPTLDPDERFEDRDDDIAPLDDDREETVW</sequence>
<feature type="compositionally biased region" description="Acidic residues" evidence="1">
    <location>
        <begin position="39"/>
        <end position="55"/>
    </location>
</feature>
<organism evidence="2 3">
    <name type="scientific">Glaciihabitans tibetensis</name>
    <dbReference type="NCBI Taxonomy" id="1266600"/>
    <lineage>
        <taxon>Bacteria</taxon>
        <taxon>Bacillati</taxon>
        <taxon>Actinomycetota</taxon>
        <taxon>Actinomycetes</taxon>
        <taxon>Micrococcales</taxon>
        <taxon>Microbacteriaceae</taxon>
        <taxon>Glaciihabitans</taxon>
    </lineage>
</organism>